<organism evidence="1 2">
    <name type="scientific">Micromonospora andamanensis</name>
    <dbReference type="NCBI Taxonomy" id="1287068"/>
    <lineage>
        <taxon>Bacteria</taxon>
        <taxon>Bacillati</taxon>
        <taxon>Actinomycetota</taxon>
        <taxon>Actinomycetes</taxon>
        <taxon>Micromonosporales</taxon>
        <taxon>Micromonosporaceae</taxon>
        <taxon>Micromonospora</taxon>
    </lineage>
</organism>
<dbReference type="Proteomes" id="UP000647017">
    <property type="component" value="Unassembled WGS sequence"/>
</dbReference>
<gene>
    <name evidence="1" type="ORF">Van01_25550</name>
</gene>
<dbReference type="EMBL" id="BOOZ01000012">
    <property type="protein sequence ID" value="GIJ09341.1"/>
    <property type="molecule type" value="Genomic_DNA"/>
</dbReference>
<comment type="caution">
    <text evidence="1">The sequence shown here is derived from an EMBL/GenBank/DDBJ whole genome shotgun (WGS) entry which is preliminary data.</text>
</comment>
<evidence type="ECO:0000313" key="1">
    <source>
        <dbReference type="EMBL" id="GIJ09341.1"/>
    </source>
</evidence>
<reference evidence="1 2" key="1">
    <citation type="submission" date="2021-01" db="EMBL/GenBank/DDBJ databases">
        <title>Whole genome shotgun sequence of Verrucosispora andamanensis NBRC 109075.</title>
        <authorList>
            <person name="Komaki H."/>
            <person name="Tamura T."/>
        </authorList>
    </citation>
    <scope>NUCLEOTIDE SEQUENCE [LARGE SCALE GENOMIC DNA]</scope>
    <source>
        <strain evidence="1 2">NBRC 109075</strain>
    </source>
</reference>
<sequence length="101" mass="11199">MHRPQILPYAVTATLPSVAAVVRRVPRRRPLPVGAARSLAVDRDGGTAVPPLLCFNPRIGSRTDPLRQVKQSRGGRGEAKEAWEKQWWEPATFDGSHHSVR</sequence>
<keyword evidence="2" id="KW-1185">Reference proteome</keyword>
<accession>A0ABQ4HUM5</accession>
<proteinExistence type="predicted"/>
<name>A0ABQ4HUM5_9ACTN</name>
<protein>
    <recommendedName>
        <fullName evidence="3">Secreted protein</fullName>
    </recommendedName>
</protein>
<evidence type="ECO:0000313" key="2">
    <source>
        <dbReference type="Proteomes" id="UP000647017"/>
    </source>
</evidence>
<evidence type="ECO:0008006" key="3">
    <source>
        <dbReference type="Google" id="ProtNLM"/>
    </source>
</evidence>